<dbReference type="EMBL" id="BMKF01000001">
    <property type="protein sequence ID" value="GGB65543.1"/>
    <property type="molecule type" value="Genomic_DNA"/>
</dbReference>
<reference evidence="3" key="1">
    <citation type="journal article" date="2019" name="Int. J. Syst. Evol. Microbiol.">
        <title>The Global Catalogue of Microorganisms (GCM) 10K type strain sequencing project: providing services to taxonomists for standard genome sequencing and annotation.</title>
        <authorList>
            <consortium name="The Broad Institute Genomics Platform"/>
            <consortium name="The Broad Institute Genome Sequencing Center for Infectious Disease"/>
            <person name="Wu L."/>
            <person name="Ma J."/>
        </authorList>
    </citation>
    <scope>NUCLEOTIDE SEQUENCE [LARGE SCALE GENOMIC DNA]</scope>
    <source>
        <strain evidence="3">CGMCC 1.15928</strain>
    </source>
</reference>
<proteinExistence type="predicted"/>
<feature type="chain" id="PRO_5046303371" description="DUF1217 domain-containing protein" evidence="1">
    <location>
        <begin position="21"/>
        <end position="651"/>
    </location>
</feature>
<evidence type="ECO:0000313" key="3">
    <source>
        <dbReference type="Proteomes" id="UP000628854"/>
    </source>
</evidence>
<feature type="signal peptide" evidence="1">
    <location>
        <begin position="1"/>
        <end position="20"/>
    </location>
</feature>
<evidence type="ECO:0008006" key="4">
    <source>
        <dbReference type="Google" id="ProtNLM"/>
    </source>
</evidence>
<sequence length="651" mass="71086">MKLVTFVSTLALAGALVACGKEEPPPLPETPEFNGETPRIAGDGPSIEETVAAFQAFADEAFSLEGGTEAGFDALNGALPELVSVSYDAKSFNADSGATEFDGLAITINTEPAFGLRAAEARLWGFDEDFLVARLGGERLDESSKLFDRLEAETISYFGVANAVNTLFEAFVTSIEDEEAAQDVDLAIDKFDVTAERMVVSSLNLRPFEFAPAPDSLYDFMDVPEEERGNARKAVELVQQVLAVSRTISIDDAVMYDAKVNLDIMQGSDELDIDQSIQATIGFYGYEDLSGLDIGRAIAYDVRQAQGMTFDDEGSELEEVGYPDGISYRQEETMQFFSYEGLKMDKLAGFLARGEFPGMDQKDLLSLGKWTTRDYTLKLNDGDVFKADRVNFDGEQFSWFIPNKLELDIEGAAIGVQEIGELALGFLPTEPEEDSEAAGVVMGLQTAISKLDEHDLDTIPFDLNFAGEWNDDTGAFEVRASSESDGFGEGAGFIRLTLPDYDAVRTAMEAEDKEAAFEDAFEQSFALRGFRFFEKDDGGYDKLLGFASDIGKLYPNEGWGAMIGNMDAVQMRQFIATGIRSAKGAASQQLPQAAEWLESMALYYETPGGSLEFLSQPTVTIDMAYMEVADTGPDPQKIVDDLGFSVTYTPE</sequence>
<keyword evidence="3" id="KW-1185">Reference proteome</keyword>
<accession>A0ABQ1JG50</accession>
<protein>
    <recommendedName>
        <fullName evidence="4">DUF1217 domain-containing protein</fullName>
    </recommendedName>
</protein>
<dbReference type="Proteomes" id="UP000628854">
    <property type="component" value="Unassembled WGS sequence"/>
</dbReference>
<name>A0ABQ1JG50_9PROT</name>
<evidence type="ECO:0000256" key="1">
    <source>
        <dbReference type="SAM" id="SignalP"/>
    </source>
</evidence>
<evidence type="ECO:0000313" key="2">
    <source>
        <dbReference type="EMBL" id="GGB65543.1"/>
    </source>
</evidence>
<keyword evidence="1" id="KW-0732">Signal</keyword>
<gene>
    <name evidence="2" type="ORF">GCM10011503_12940</name>
</gene>
<dbReference type="PROSITE" id="PS51257">
    <property type="entry name" value="PROKAR_LIPOPROTEIN"/>
    <property type="match status" value="1"/>
</dbReference>
<dbReference type="RefSeq" id="WP_084394504.1">
    <property type="nucleotide sequence ID" value="NZ_BMKF01000001.1"/>
</dbReference>
<organism evidence="2 3">
    <name type="scientific">Henriciella pelagia</name>
    <dbReference type="NCBI Taxonomy" id="1977912"/>
    <lineage>
        <taxon>Bacteria</taxon>
        <taxon>Pseudomonadati</taxon>
        <taxon>Pseudomonadota</taxon>
        <taxon>Alphaproteobacteria</taxon>
        <taxon>Hyphomonadales</taxon>
        <taxon>Hyphomonadaceae</taxon>
        <taxon>Henriciella</taxon>
    </lineage>
</organism>
<comment type="caution">
    <text evidence="2">The sequence shown here is derived from an EMBL/GenBank/DDBJ whole genome shotgun (WGS) entry which is preliminary data.</text>
</comment>